<evidence type="ECO:0000256" key="1">
    <source>
        <dbReference type="ARBA" id="ARBA00004191"/>
    </source>
</evidence>
<evidence type="ECO:0000256" key="9">
    <source>
        <dbReference type="ARBA" id="ARBA00023316"/>
    </source>
</evidence>
<keyword evidence="6 14" id="KW-0732">Signal</keyword>
<dbReference type="InterPro" id="IPR012334">
    <property type="entry name" value="Pectin_lyas_fold"/>
</dbReference>
<keyword evidence="9" id="KW-0961">Cell wall biogenesis/degradation</keyword>
<dbReference type="Pfam" id="PF00295">
    <property type="entry name" value="Glyco_hydro_28"/>
    <property type="match status" value="1"/>
</dbReference>
<comment type="similarity">
    <text evidence="2 13">Belongs to the glycosyl hydrolase 28 family.</text>
</comment>
<name>A0A2Z7D2T0_9LAMI</name>
<gene>
    <name evidence="15" type="ORF">F511_19855</name>
</gene>
<comment type="subcellular location">
    <subcellularLocation>
        <location evidence="1">Secreted</location>
        <location evidence="1">Cell wall</location>
    </subcellularLocation>
</comment>
<evidence type="ECO:0000256" key="2">
    <source>
        <dbReference type="ARBA" id="ARBA00008834"/>
    </source>
</evidence>
<keyword evidence="15" id="KW-0456">Lyase</keyword>
<comment type="catalytic activity">
    <reaction evidence="10">
        <text>(1,4-alpha-D-galacturonosyl)n+m + H2O = (1,4-alpha-D-galacturonosyl)n + (1,4-alpha-D-galacturonosyl)m.</text>
        <dbReference type="EC" id="3.2.1.15"/>
    </reaction>
</comment>
<dbReference type="PANTHER" id="PTHR31375">
    <property type="match status" value="1"/>
</dbReference>
<dbReference type="PROSITE" id="PS00502">
    <property type="entry name" value="POLYGALACTURONASE"/>
    <property type="match status" value="1"/>
</dbReference>
<evidence type="ECO:0000256" key="11">
    <source>
        <dbReference type="ARBA" id="ARBA00083621"/>
    </source>
</evidence>
<protein>
    <recommendedName>
        <fullName evidence="3">endo-polygalacturonase</fullName>
        <ecNumber evidence="3">3.2.1.15</ecNumber>
    </recommendedName>
    <alternativeName>
        <fullName evidence="11">Pectinase</fullName>
    </alternativeName>
</protein>
<evidence type="ECO:0000313" key="15">
    <source>
        <dbReference type="EMBL" id="KZV51179.1"/>
    </source>
</evidence>
<evidence type="ECO:0000256" key="6">
    <source>
        <dbReference type="ARBA" id="ARBA00022729"/>
    </source>
</evidence>
<dbReference type="FunFam" id="2.160.20.10:FF:000028">
    <property type="entry name" value="Polygalacturonase QRT2"/>
    <property type="match status" value="1"/>
</dbReference>
<proteinExistence type="inferred from homology"/>
<dbReference type="SMART" id="SM00710">
    <property type="entry name" value="PbH1"/>
    <property type="match status" value="6"/>
</dbReference>
<sequence>MSPENHFILPYLIILLLSLSPCCISRFHNYLLDNFNGEEYGGNYLGVYPSYYNPIRGVKFCNSGKKEQGYSPYLKKLQGRLASAGKTKTVDVLKYGAKGDGKTDDSKAFQKAWKEACSSSSKVIFVVPGAKDFSYHLKPIRFKGPCISDIAVQIAGTIIASDDRSNYKKDGRHWLVFDKVINLSVGGGGIIDGNGNTWWENSCKINKKKPCKGAPTALTFYKCKNLVVKDLRIQNAQQMHVSFQSCTYVEASNLVVHSPEKSPNTDGIHITGTQNIQLTNTTIATGDDCISVVNGSENIQANNISCGPGHGISIGSLGSRNSKVHVSDVMINGAKLSGTTNGVRIKTWQGGSGSASNITFQNVDMQDVKNPIIIDQNYCDQDAPCKQQSSSVQVENIFYRNITGTSASKAAIDFNCSKSHPCQGIVLQNVNFTGNVDAGVEKVTAVCNNVNIQNVGTVSPRCPA</sequence>
<dbReference type="SUPFAM" id="SSF51126">
    <property type="entry name" value="Pectin lyase-like"/>
    <property type="match status" value="1"/>
</dbReference>
<evidence type="ECO:0000256" key="10">
    <source>
        <dbReference type="ARBA" id="ARBA00034074"/>
    </source>
</evidence>
<dbReference type="InterPro" id="IPR011050">
    <property type="entry name" value="Pectin_lyase_fold/virulence"/>
</dbReference>
<keyword evidence="8 13" id="KW-0326">Glycosidase</keyword>
<dbReference type="InterPro" id="IPR006626">
    <property type="entry name" value="PbH1"/>
</dbReference>
<feature type="chain" id="PRO_5016406669" description="endo-polygalacturonase" evidence="14">
    <location>
        <begin position="26"/>
        <end position="464"/>
    </location>
</feature>
<dbReference type="GO" id="GO:0004650">
    <property type="term" value="F:polygalacturonase activity"/>
    <property type="evidence" value="ECO:0007669"/>
    <property type="project" value="UniProtKB-EC"/>
</dbReference>
<keyword evidence="5" id="KW-0964">Secreted</keyword>
<dbReference type="InterPro" id="IPR000743">
    <property type="entry name" value="Glyco_hydro_28"/>
</dbReference>
<reference evidence="15 16" key="1">
    <citation type="journal article" date="2015" name="Proc. Natl. Acad. Sci. U.S.A.">
        <title>The resurrection genome of Boea hygrometrica: A blueprint for survival of dehydration.</title>
        <authorList>
            <person name="Xiao L."/>
            <person name="Yang G."/>
            <person name="Zhang L."/>
            <person name="Yang X."/>
            <person name="Zhao S."/>
            <person name="Ji Z."/>
            <person name="Zhou Q."/>
            <person name="Hu M."/>
            <person name="Wang Y."/>
            <person name="Chen M."/>
            <person name="Xu Y."/>
            <person name="Jin H."/>
            <person name="Xiao X."/>
            <person name="Hu G."/>
            <person name="Bao F."/>
            <person name="Hu Y."/>
            <person name="Wan P."/>
            <person name="Li L."/>
            <person name="Deng X."/>
            <person name="Kuang T."/>
            <person name="Xiang C."/>
            <person name="Zhu J.K."/>
            <person name="Oliver M.J."/>
            <person name="He Y."/>
        </authorList>
    </citation>
    <scope>NUCLEOTIDE SEQUENCE [LARGE SCALE GENOMIC DNA]</scope>
    <source>
        <strain evidence="16">cv. XS01</strain>
    </source>
</reference>
<dbReference type="AlphaFoldDB" id="A0A2Z7D2T0"/>
<dbReference type="EMBL" id="KQ991959">
    <property type="protein sequence ID" value="KZV51179.1"/>
    <property type="molecule type" value="Genomic_DNA"/>
</dbReference>
<dbReference type="GO" id="GO:0010047">
    <property type="term" value="P:fruit dehiscence"/>
    <property type="evidence" value="ECO:0007669"/>
    <property type="project" value="UniProtKB-ARBA"/>
</dbReference>
<dbReference type="OrthoDB" id="187139at2759"/>
<evidence type="ECO:0000256" key="7">
    <source>
        <dbReference type="ARBA" id="ARBA00022801"/>
    </source>
</evidence>
<feature type="signal peptide" evidence="14">
    <location>
        <begin position="1"/>
        <end position="25"/>
    </location>
</feature>
<keyword evidence="4" id="KW-0134">Cell wall</keyword>
<dbReference type="GO" id="GO:0009830">
    <property type="term" value="P:cell wall modification involved in abscission"/>
    <property type="evidence" value="ECO:0007669"/>
    <property type="project" value="UniProtKB-ARBA"/>
</dbReference>
<keyword evidence="7 13" id="KW-0378">Hydrolase</keyword>
<evidence type="ECO:0000256" key="12">
    <source>
        <dbReference type="PROSITE-ProRule" id="PRU10052"/>
    </source>
</evidence>
<feature type="active site" evidence="12">
    <location>
        <position position="310"/>
    </location>
</feature>
<evidence type="ECO:0000256" key="8">
    <source>
        <dbReference type="ARBA" id="ARBA00023295"/>
    </source>
</evidence>
<keyword evidence="16" id="KW-1185">Reference proteome</keyword>
<dbReference type="GO" id="GO:0009901">
    <property type="term" value="P:anther dehiscence"/>
    <property type="evidence" value="ECO:0007669"/>
    <property type="project" value="UniProtKB-ARBA"/>
</dbReference>
<evidence type="ECO:0000256" key="13">
    <source>
        <dbReference type="RuleBase" id="RU361169"/>
    </source>
</evidence>
<dbReference type="EC" id="3.2.1.15" evidence="3"/>
<dbReference type="GO" id="GO:0016829">
    <property type="term" value="F:lyase activity"/>
    <property type="evidence" value="ECO:0007669"/>
    <property type="project" value="UniProtKB-KW"/>
</dbReference>
<dbReference type="Gene3D" id="2.160.20.10">
    <property type="entry name" value="Single-stranded right-handed beta-helix, Pectin lyase-like"/>
    <property type="match status" value="1"/>
</dbReference>
<evidence type="ECO:0000256" key="3">
    <source>
        <dbReference type="ARBA" id="ARBA00012736"/>
    </source>
</evidence>
<dbReference type="Proteomes" id="UP000250235">
    <property type="component" value="Unassembled WGS sequence"/>
</dbReference>
<evidence type="ECO:0000256" key="14">
    <source>
        <dbReference type="SAM" id="SignalP"/>
    </source>
</evidence>
<organism evidence="15 16">
    <name type="scientific">Dorcoceras hygrometricum</name>
    <dbReference type="NCBI Taxonomy" id="472368"/>
    <lineage>
        <taxon>Eukaryota</taxon>
        <taxon>Viridiplantae</taxon>
        <taxon>Streptophyta</taxon>
        <taxon>Embryophyta</taxon>
        <taxon>Tracheophyta</taxon>
        <taxon>Spermatophyta</taxon>
        <taxon>Magnoliopsida</taxon>
        <taxon>eudicotyledons</taxon>
        <taxon>Gunneridae</taxon>
        <taxon>Pentapetalae</taxon>
        <taxon>asterids</taxon>
        <taxon>lamiids</taxon>
        <taxon>Lamiales</taxon>
        <taxon>Gesneriaceae</taxon>
        <taxon>Didymocarpoideae</taxon>
        <taxon>Trichosporeae</taxon>
        <taxon>Loxocarpinae</taxon>
        <taxon>Dorcoceras</taxon>
    </lineage>
</organism>
<evidence type="ECO:0000256" key="5">
    <source>
        <dbReference type="ARBA" id="ARBA00022525"/>
    </source>
</evidence>
<accession>A0A2Z7D2T0</accession>
<evidence type="ECO:0000256" key="4">
    <source>
        <dbReference type="ARBA" id="ARBA00022512"/>
    </source>
</evidence>
<evidence type="ECO:0000313" key="16">
    <source>
        <dbReference type="Proteomes" id="UP000250235"/>
    </source>
</evidence>
<dbReference type="GO" id="GO:0005975">
    <property type="term" value="P:carbohydrate metabolic process"/>
    <property type="evidence" value="ECO:0007669"/>
    <property type="project" value="InterPro"/>
</dbReference>